<keyword evidence="2" id="KW-1185">Reference proteome</keyword>
<gene>
    <name evidence="1" type="ORF">WKW77_30615</name>
</gene>
<protein>
    <submittedName>
        <fullName evidence="1">Uncharacterized protein</fullName>
    </submittedName>
</protein>
<name>A0ABU8VP69_9BURK</name>
<evidence type="ECO:0000313" key="2">
    <source>
        <dbReference type="Proteomes" id="UP001365846"/>
    </source>
</evidence>
<reference evidence="1 2" key="1">
    <citation type="submission" date="2024-03" db="EMBL/GenBank/DDBJ databases">
        <title>Novel species of the genus Variovorax.</title>
        <authorList>
            <person name="Liu Q."/>
            <person name="Xin Y.-H."/>
        </authorList>
    </citation>
    <scope>NUCLEOTIDE SEQUENCE [LARGE SCALE GENOMIC DNA]</scope>
    <source>
        <strain evidence="1 2">KACC 18899</strain>
    </source>
</reference>
<proteinExistence type="predicted"/>
<accession>A0ABU8VP69</accession>
<comment type="caution">
    <text evidence="1">The sequence shown here is derived from an EMBL/GenBank/DDBJ whole genome shotgun (WGS) entry which is preliminary data.</text>
</comment>
<dbReference type="EMBL" id="JBBKZU010000020">
    <property type="protein sequence ID" value="MEJ8815452.1"/>
    <property type="molecule type" value="Genomic_DNA"/>
</dbReference>
<dbReference type="RefSeq" id="WP_340360658.1">
    <property type="nucleotide sequence ID" value="NZ_JBBKZU010000020.1"/>
</dbReference>
<evidence type="ECO:0000313" key="1">
    <source>
        <dbReference type="EMBL" id="MEJ8815452.1"/>
    </source>
</evidence>
<sequence>MSKKQRIDTDNSLFMALASMFENGWPPPAFELKQVVWDNIVTIQFHPNEGGLITTEPTDEKYTGDVTVTKIVKYKPEN</sequence>
<organism evidence="1 2">
    <name type="scientific">Variovorax ureilyticus</name>
    <dbReference type="NCBI Taxonomy" id="1836198"/>
    <lineage>
        <taxon>Bacteria</taxon>
        <taxon>Pseudomonadati</taxon>
        <taxon>Pseudomonadota</taxon>
        <taxon>Betaproteobacteria</taxon>
        <taxon>Burkholderiales</taxon>
        <taxon>Comamonadaceae</taxon>
        <taxon>Variovorax</taxon>
    </lineage>
</organism>
<dbReference type="Proteomes" id="UP001365846">
    <property type="component" value="Unassembled WGS sequence"/>
</dbReference>